<accession>A0A6J8D2P1</accession>
<name>A0A6J8D2P1_MYTCO</name>
<dbReference type="Proteomes" id="UP000507470">
    <property type="component" value="Unassembled WGS sequence"/>
</dbReference>
<reference evidence="1 2" key="1">
    <citation type="submission" date="2020-06" db="EMBL/GenBank/DDBJ databases">
        <authorList>
            <person name="Li R."/>
            <person name="Bekaert M."/>
        </authorList>
    </citation>
    <scope>NUCLEOTIDE SEQUENCE [LARGE SCALE GENOMIC DNA]</scope>
    <source>
        <strain evidence="2">wild</strain>
    </source>
</reference>
<protein>
    <submittedName>
        <fullName evidence="1">Uncharacterized protein</fullName>
    </submittedName>
</protein>
<dbReference type="AlphaFoldDB" id="A0A6J8D2P1"/>
<evidence type="ECO:0000313" key="2">
    <source>
        <dbReference type="Proteomes" id="UP000507470"/>
    </source>
</evidence>
<dbReference type="EMBL" id="CACVKT020006490">
    <property type="protein sequence ID" value="CAC5402169.1"/>
    <property type="molecule type" value="Genomic_DNA"/>
</dbReference>
<gene>
    <name evidence="1" type="ORF">MCOR_36154</name>
</gene>
<keyword evidence="2" id="KW-1185">Reference proteome</keyword>
<sequence>MAAKCLVKVKQGRAMFKLCNPTESEIFIRYNTILATISDIDISCIIPLEQHEASVNNVETGRDRANFEKSPIDFDLSDSELNSEQKRQLQEFLKTQRDVFATNLKELGKSDRFHKIETFESTPIKMPFYRQNPVMQKEIDRQVNERFVFVVIIEKLIFRHALFFILYHG</sequence>
<organism evidence="1 2">
    <name type="scientific">Mytilus coruscus</name>
    <name type="common">Sea mussel</name>
    <dbReference type="NCBI Taxonomy" id="42192"/>
    <lineage>
        <taxon>Eukaryota</taxon>
        <taxon>Metazoa</taxon>
        <taxon>Spiralia</taxon>
        <taxon>Lophotrochozoa</taxon>
        <taxon>Mollusca</taxon>
        <taxon>Bivalvia</taxon>
        <taxon>Autobranchia</taxon>
        <taxon>Pteriomorphia</taxon>
        <taxon>Mytilida</taxon>
        <taxon>Mytiloidea</taxon>
        <taxon>Mytilidae</taxon>
        <taxon>Mytilinae</taxon>
        <taxon>Mytilus</taxon>
    </lineage>
</organism>
<evidence type="ECO:0000313" key="1">
    <source>
        <dbReference type="EMBL" id="CAC5402169.1"/>
    </source>
</evidence>
<proteinExistence type="predicted"/>